<dbReference type="InterPro" id="IPR036249">
    <property type="entry name" value="Thioredoxin-like_sf"/>
</dbReference>
<dbReference type="SUPFAM" id="SSF52833">
    <property type="entry name" value="Thioredoxin-like"/>
    <property type="match status" value="1"/>
</dbReference>
<evidence type="ECO:0000313" key="2">
    <source>
        <dbReference type="EMBL" id="MDX2295946.1"/>
    </source>
</evidence>
<dbReference type="Gene3D" id="3.40.30.10">
    <property type="entry name" value="Glutaredoxin"/>
    <property type="match status" value="1"/>
</dbReference>
<evidence type="ECO:0000313" key="3">
    <source>
        <dbReference type="Proteomes" id="UP001278571"/>
    </source>
</evidence>
<dbReference type="PANTHER" id="PTHR34386">
    <property type="entry name" value="GLUTAREDOXIN"/>
    <property type="match status" value="1"/>
</dbReference>
<dbReference type="RefSeq" id="WP_319012129.1">
    <property type="nucleotide sequence ID" value="NZ_JAWJZF010000480.1"/>
</dbReference>
<evidence type="ECO:0000259" key="1">
    <source>
        <dbReference type="Pfam" id="PF00462"/>
    </source>
</evidence>
<reference evidence="2 3" key="1">
    <citation type="submission" date="2023-10" db="EMBL/GenBank/DDBJ databases">
        <authorList>
            <person name="Wang X.X."/>
        </authorList>
    </citation>
    <scope>NUCLEOTIDE SEQUENCE [LARGE SCALE GENOMIC DNA]</scope>
    <source>
        <strain evidence="2 3">NBRC 12816</strain>
    </source>
</reference>
<keyword evidence="3" id="KW-1185">Reference proteome</keyword>
<feature type="domain" description="Glutaredoxin" evidence="1">
    <location>
        <begin position="70"/>
        <end position="127"/>
    </location>
</feature>
<proteinExistence type="predicted"/>
<organism evidence="2 3">
    <name type="scientific">Streptomyces roseolus</name>
    <dbReference type="NCBI Taxonomy" id="67358"/>
    <lineage>
        <taxon>Bacteria</taxon>
        <taxon>Bacillati</taxon>
        <taxon>Actinomycetota</taxon>
        <taxon>Actinomycetes</taxon>
        <taxon>Kitasatosporales</taxon>
        <taxon>Streptomycetaceae</taxon>
        <taxon>Streptomyces</taxon>
    </lineage>
</organism>
<accession>A0ABU4KDX6</accession>
<sequence>MIRAWSLPSVFALVGVLLAAPPFARGDAGTGAALLASLLLLAGANSPLVFPRSLTSAEAVRRSEADGRPVVYWRPGCQYCVRLRVRLGGRARRAHWVNIWRDPEAAAAVRAVNDGNETVPTVLLAGRPHTNPDPAWLRARIDDLSSPGRPGDPDGPAR</sequence>
<dbReference type="InterPro" id="IPR051548">
    <property type="entry name" value="Grx-like_ET"/>
</dbReference>
<dbReference type="EMBL" id="JAWJZF010000480">
    <property type="protein sequence ID" value="MDX2295946.1"/>
    <property type="molecule type" value="Genomic_DNA"/>
</dbReference>
<comment type="caution">
    <text evidence="2">The sequence shown here is derived from an EMBL/GenBank/DDBJ whole genome shotgun (WGS) entry which is preliminary data.</text>
</comment>
<dbReference type="Pfam" id="PF00462">
    <property type="entry name" value="Glutaredoxin"/>
    <property type="match status" value="1"/>
</dbReference>
<dbReference type="PANTHER" id="PTHR34386:SF1">
    <property type="entry name" value="GLUTAREDOXIN-LIKE PROTEIN NRDH"/>
    <property type="match status" value="1"/>
</dbReference>
<dbReference type="InterPro" id="IPR002109">
    <property type="entry name" value="Glutaredoxin"/>
</dbReference>
<gene>
    <name evidence="2" type="ORF">R2363_27705</name>
</gene>
<dbReference type="Proteomes" id="UP001278571">
    <property type="component" value="Unassembled WGS sequence"/>
</dbReference>
<dbReference type="PROSITE" id="PS51354">
    <property type="entry name" value="GLUTAREDOXIN_2"/>
    <property type="match status" value="1"/>
</dbReference>
<name>A0ABU4KDX6_9ACTN</name>
<protein>
    <submittedName>
        <fullName evidence="2">Glutaredoxin domain-containing protein</fullName>
    </submittedName>
</protein>